<evidence type="ECO:0000313" key="2">
    <source>
        <dbReference type="Proteomes" id="UP000293172"/>
    </source>
</evidence>
<dbReference type="Proteomes" id="UP000293172">
    <property type="component" value="Unassembled WGS sequence"/>
</dbReference>
<evidence type="ECO:0000313" key="1">
    <source>
        <dbReference type="EMBL" id="TBU86781.1"/>
    </source>
</evidence>
<protein>
    <submittedName>
        <fullName evidence="1">Uncharacterized protein</fullName>
    </submittedName>
</protein>
<reference evidence="1 2" key="1">
    <citation type="submission" date="2018-06" db="EMBL/GenBank/DDBJ databases">
        <title>Three novel Pseudomonas species isolated from symptomatic oak.</title>
        <authorList>
            <person name="Bueno-Gonzalez V."/>
            <person name="Brady C."/>
        </authorList>
    </citation>
    <scope>NUCLEOTIDE SEQUENCE [LARGE SCALE GENOMIC DNA]</scope>
    <source>
        <strain evidence="1 2">P6B</strain>
    </source>
</reference>
<name>A0A4Q9QU42_9GAMM</name>
<accession>A0A4Q9QU42</accession>
<dbReference type="AlphaFoldDB" id="A0A4Q9QU42"/>
<dbReference type="RefSeq" id="WP_131199049.1">
    <property type="nucleotide sequence ID" value="NZ_QJUL01000046.1"/>
</dbReference>
<gene>
    <name evidence="1" type="ORF">DNK44_22010</name>
</gene>
<organism evidence="1 2">
    <name type="scientific">Phytopseudomonas dryadis</name>
    <dbReference type="NCBI Taxonomy" id="2487520"/>
    <lineage>
        <taxon>Bacteria</taxon>
        <taxon>Pseudomonadati</taxon>
        <taxon>Pseudomonadota</taxon>
        <taxon>Gammaproteobacteria</taxon>
        <taxon>Pseudomonadales</taxon>
        <taxon>Pseudomonadaceae</taxon>
        <taxon>Phytopseudomonas</taxon>
    </lineage>
</organism>
<sequence length="87" mass="9543">MSKPEMHKIATAMAMGIGMHEQFLFKDLLPLVIGHAKRIGLPSEEVASASFLALATILQSRGFDRELLMRAIDAANIPMHGVQETIQ</sequence>
<proteinExistence type="predicted"/>
<comment type="caution">
    <text evidence="1">The sequence shown here is derived from an EMBL/GenBank/DDBJ whole genome shotgun (WGS) entry which is preliminary data.</text>
</comment>
<dbReference type="EMBL" id="QJUL01000046">
    <property type="protein sequence ID" value="TBU86781.1"/>
    <property type="molecule type" value="Genomic_DNA"/>
</dbReference>